<feature type="transmembrane region" description="Helical" evidence="7">
    <location>
        <begin position="100"/>
        <end position="122"/>
    </location>
</feature>
<evidence type="ECO:0000313" key="10">
    <source>
        <dbReference type="WBParaSite" id="MCU_003034-RA"/>
    </source>
</evidence>
<evidence type="ECO:0000313" key="9">
    <source>
        <dbReference type="Proteomes" id="UP000267029"/>
    </source>
</evidence>
<feature type="disulfide bond" evidence="6">
    <location>
        <begin position="164"/>
        <end position="180"/>
    </location>
</feature>
<dbReference type="EMBL" id="UXSR01005319">
    <property type="protein sequence ID" value="VDD81029.1"/>
    <property type="molecule type" value="Genomic_DNA"/>
</dbReference>
<evidence type="ECO:0000256" key="5">
    <source>
        <dbReference type="ARBA" id="ARBA00023136"/>
    </source>
</evidence>
<feature type="disulfide bond" evidence="6">
    <location>
        <begin position="163"/>
        <end position="196"/>
    </location>
</feature>
<dbReference type="WBParaSite" id="MCU_003034-RA">
    <property type="protein sequence ID" value="MCU_003034-RA"/>
    <property type="gene ID" value="MCU_003034"/>
</dbReference>
<feature type="transmembrane region" description="Helical" evidence="7">
    <location>
        <begin position="68"/>
        <end position="88"/>
    </location>
</feature>
<evidence type="ECO:0000256" key="6">
    <source>
        <dbReference type="PIRSR" id="PIRSR002419-1"/>
    </source>
</evidence>
<evidence type="ECO:0000313" key="8">
    <source>
        <dbReference type="EMBL" id="VDD81029.1"/>
    </source>
</evidence>
<proteinExistence type="inferred from homology"/>
<dbReference type="GO" id="GO:0005886">
    <property type="term" value="C:plasma membrane"/>
    <property type="evidence" value="ECO:0007669"/>
    <property type="project" value="TreeGrafter"/>
</dbReference>
<dbReference type="STRING" id="53468.A0A0R3UI18"/>
<sequence>MVRSFYRHRTSCKFNYVNRWIKYLLCITNFFFMMAGGMLFILGVIAFAESAIITQKSTISLLQWLFNLTVIVIGVGFITMCVAFTGFTGSLRENQCLLKFYYISLALLFVFETIIGIFFFVYRETAINRAEELVKKTFISQYREIGFEDSTSFVDFIQVELQCCGPKSYMDWTENRYFSCNATNISSEACGVPFSCCRRMNNINENVINTSCGLGVQNLSPPLAAPVVWTVGCVQALVSLLEANVVPVSCAVSGIAVLQLLAILLAKALYTQIGDQLRLLQHEGIVC</sequence>
<organism evidence="10">
    <name type="scientific">Mesocestoides corti</name>
    <name type="common">Flatworm</name>
    <dbReference type="NCBI Taxonomy" id="53468"/>
    <lineage>
        <taxon>Eukaryota</taxon>
        <taxon>Metazoa</taxon>
        <taxon>Spiralia</taxon>
        <taxon>Lophotrochozoa</taxon>
        <taxon>Platyhelminthes</taxon>
        <taxon>Cestoda</taxon>
        <taxon>Eucestoda</taxon>
        <taxon>Cyclophyllidea</taxon>
        <taxon>Mesocestoididae</taxon>
        <taxon>Mesocestoides</taxon>
    </lineage>
</organism>
<dbReference type="InterPro" id="IPR008952">
    <property type="entry name" value="Tetraspanin_EC2_sf"/>
</dbReference>
<name>A0A0R3UI18_MESCO</name>
<dbReference type="InterPro" id="IPR018499">
    <property type="entry name" value="Tetraspanin/Peripherin"/>
</dbReference>
<dbReference type="Pfam" id="PF00335">
    <property type="entry name" value="Tetraspanin"/>
    <property type="match status" value="1"/>
</dbReference>
<dbReference type="AlphaFoldDB" id="A0A0R3UI18"/>
<dbReference type="PANTHER" id="PTHR19282:SF431">
    <property type="entry name" value="TETRASPANIN 26A, ISOFORM B-RELATED"/>
    <property type="match status" value="1"/>
</dbReference>
<dbReference type="PIRSF" id="PIRSF002419">
    <property type="entry name" value="Tetraspanin"/>
    <property type="match status" value="1"/>
</dbReference>
<dbReference type="PRINTS" id="PR00259">
    <property type="entry name" value="TMFOUR"/>
</dbReference>
<dbReference type="PANTHER" id="PTHR19282">
    <property type="entry name" value="TETRASPANIN"/>
    <property type="match status" value="1"/>
</dbReference>
<evidence type="ECO:0000256" key="3">
    <source>
        <dbReference type="ARBA" id="ARBA00022692"/>
    </source>
</evidence>
<accession>A0A0R3UI18</accession>
<feature type="transmembrane region" description="Helical" evidence="7">
    <location>
        <begin position="21"/>
        <end position="48"/>
    </location>
</feature>
<keyword evidence="6" id="KW-1015">Disulfide bond</keyword>
<dbReference type="SUPFAM" id="SSF48652">
    <property type="entry name" value="Tetraspanin"/>
    <property type="match status" value="1"/>
</dbReference>
<comment type="similarity">
    <text evidence="2 7">Belongs to the tetraspanin (TM4SF) family.</text>
</comment>
<gene>
    <name evidence="8" type="ORF">MCOS_LOCUS7032</name>
</gene>
<protein>
    <recommendedName>
        <fullName evidence="7">Tetraspanin</fullName>
    </recommendedName>
</protein>
<keyword evidence="4 7" id="KW-1133">Transmembrane helix</keyword>
<evidence type="ECO:0000256" key="4">
    <source>
        <dbReference type="ARBA" id="ARBA00022989"/>
    </source>
</evidence>
<dbReference type="Proteomes" id="UP000267029">
    <property type="component" value="Unassembled WGS sequence"/>
</dbReference>
<keyword evidence="5 7" id="KW-0472">Membrane</keyword>
<evidence type="ECO:0000256" key="2">
    <source>
        <dbReference type="ARBA" id="ARBA00006840"/>
    </source>
</evidence>
<keyword evidence="3 7" id="KW-0812">Transmembrane</keyword>
<comment type="subcellular location">
    <subcellularLocation>
        <location evidence="1 7">Membrane</location>
        <topology evidence="1 7">Multi-pass membrane protein</topology>
    </subcellularLocation>
</comment>
<evidence type="ECO:0000256" key="1">
    <source>
        <dbReference type="ARBA" id="ARBA00004141"/>
    </source>
</evidence>
<evidence type="ECO:0000256" key="7">
    <source>
        <dbReference type="RuleBase" id="RU361218"/>
    </source>
</evidence>
<comment type="caution">
    <text evidence="7">Lacks conserved residue(s) required for the propagation of feature annotation.</text>
</comment>
<dbReference type="InterPro" id="IPR000301">
    <property type="entry name" value="Tetraspanin_animals"/>
</dbReference>
<dbReference type="Gene3D" id="1.10.1450.10">
    <property type="entry name" value="Tetraspanin"/>
    <property type="match status" value="1"/>
</dbReference>
<dbReference type="OrthoDB" id="2014092at2759"/>
<reference evidence="8 9" key="1">
    <citation type="submission" date="2018-10" db="EMBL/GenBank/DDBJ databases">
        <authorList>
            <consortium name="Pathogen Informatics"/>
        </authorList>
    </citation>
    <scope>NUCLEOTIDE SEQUENCE [LARGE SCALE GENOMIC DNA]</scope>
</reference>
<reference evidence="10" key="2">
    <citation type="submission" date="2019-11" db="UniProtKB">
        <authorList>
            <consortium name="WormBaseParasite"/>
        </authorList>
    </citation>
    <scope>IDENTIFICATION</scope>
</reference>
<keyword evidence="9" id="KW-1185">Reference proteome</keyword>